<name>A0A087T8D3_STEMI</name>
<accession>A0A087T8D3</accession>
<reference evidence="1 2" key="1">
    <citation type="submission" date="2013-11" db="EMBL/GenBank/DDBJ databases">
        <title>Genome sequencing of Stegodyphus mimosarum.</title>
        <authorList>
            <person name="Bechsgaard J."/>
        </authorList>
    </citation>
    <scope>NUCLEOTIDE SEQUENCE [LARGE SCALE GENOMIC DNA]</scope>
</reference>
<feature type="non-terminal residue" evidence="1">
    <location>
        <position position="102"/>
    </location>
</feature>
<organism evidence="1 2">
    <name type="scientific">Stegodyphus mimosarum</name>
    <name type="common">African social velvet spider</name>
    <dbReference type="NCBI Taxonomy" id="407821"/>
    <lineage>
        <taxon>Eukaryota</taxon>
        <taxon>Metazoa</taxon>
        <taxon>Ecdysozoa</taxon>
        <taxon>Arthropoda</taxon>
        <taxon>Chelicerata</taxon>
        <taxon>Arachnida</taxon>
        <taxon>Araneae</taxon>
        <taxon>Araneomorphae</taxon>
        <taxon>Entelegynae</taxon>
        <taxon>Eresoidea</taxon>
        <taxon>Eresidae</taxon>
        <taxon>Stegodyphus</taxon>
    </lineage>
</organism>
<dbReference type="Proteomes" id="UP000054359">
    <property type="component" value="Unassembled WGS sequence"/>
</dbReference>
<sequence>MLQQQGIAIPASLAATTQVANVNSGMVVEIARLPQPGVALPTSLATTQVATVSYPAPRLLAQTTQYQAPQPHPHQSAVVQQAAAAAAAAAVVQQHSAQQQHQ</sequence>
<keyword evidence="2" id="KW-1185">Reference proteome</keyword>
<dbReference type="OrthoDB" id="6513905at2759"/>
<protein>
    <submittedName>
        <fullName evidence="1">Uncharacterized protein</fullName>
    </submittedName>
</protein>
<evidence type="ECO:0000313" key="1">
    <source>
        <dbReference type="EMBL" id="KFM61372.1"/>
    </source>
</evidence>
<proteinExistence type="predicted"/>
<evidence type="ECO:0000313" key="2">
    <source>
        <dbReference type="Proteomes" id="UP000054359"/>
    </source>
</evidence>
<dbReference type="EMBL" id="KK113926">
    <property type="protein sequence ID" value="KFM61372.1"/>
    <property type="molecule type" value="Genomic_DNA"/>
</dbReference>
<dbReference type="AlphaFoldDB" id="A0A087T8D3"/>
<gene>
    <name evidence="1" type="ORF">X975_10460</name>
</gene>